<dbReference type="Pfam" id="PF07992">
    <property type="entry name" value="Pyr_redox_2"/>
    <property type="match status" value="1"/>
</dbReference>
<dbReference type="InterPro" id="IPR036188">
    <property type="entry name" value="FAD/NAD-bd_sf"/>
</dbReference>
<dbReference type="InterPro" id="IPR050097">
    <property type="entry name" value="Ferredoxin-NADP_redctase_2"/>
</dbReference>
<keyword evidence="1 5" id="KW-0285">Flavoprotein</keyword>
<organism evidence="7 8">
    <name type="scientific">Rhodoferax potami</name>
    <dbReference type="NCBI Taxonomy" id="3068338"/>
    <lineage>
        <taxon>Bacteria</taxon>
        <taxon>Pseudomonadati</taxon>
        <taxon>Pseudomonadota</taxon>
        <taxon>Betaproteobacteria</taxon>
        <taxon>Burkholderiales</taxon>
        <taxon>Comamonadaceae</taxon>
        <taxon>Rhodoferax</taxon>
    </lineage>
</organism>
<evidence type="ECO:0000256" key="1">
    <source>
        <dbReference type="ARBA" id="ARBA00022630"/>
    </source>
</evidence>
<reference evidence="7 8" key="1">
    <citation type="submission" date="2023-08" db="EMBL/GenBank/DDBJ databases">
        <title>Rhodoferax potami sp. nov. and Rhodoferax mekongensis sp. nov., isolated from the Mekong River in Thailand.</title>
        <authorList>
            <person name="Kitikhun S."/>
            <person name="Charoenyingcharoen P."/>
            <person name="Siriarchawattana P."/>
            <person name="Likhitrattanapisal S."/>
            <person name="Nilsakha T."/>
            <person name="Chanpet A."/>
            <person name="Rattanawaree P."/>
            <person name="Ingsriswang S."/>
        </authorList>
    </citation>
    <scope>NUCLEOTIDE SEQUENCE [LARGE SCALE GENOMIC DNA]</scope>
    <source>
        <strain evidence="7 8">TBRC 17660</strain>
    </source>
</reference>
<accession>A0ABU3KRY0</accession>
<dbReference type="Proteomes" id="UP001321700">
    <property type="component" value="Unassembled WGS sequence"/>
</dbReference>
<comment type="cofactor">
    <cofactor evidence="5">
        <name>FAD</name>
        <dbReference type="ChEBI" id="CHEBI:57692"/>
    </cofactor>
    <text evidence="5">Binds 1 FAD per subunit.</text>
</comment>
<comment type="subunit">
    <text evidence="5">Homodimer.</text>
</comment>
<evidence type="ECO:0000313" key="7">
    <source>
        <dbReference type="EMBL" id="MDT7520501.1"/>
    </source>
</evidence>
<sequence length="357" mass="37992">MAAPVIEADAVVIGAGPVGLFQVFQLGLHEVQAHVIDALPYAGGQCMELYADKPIYDIPGTPVTTGRGLTQSLLQQIAPFQAQMHFSQLVESVTRLEDGRLHLITDAGTTFIAKALFVAAGVGAFVPRKPAVPELEPFENLQVHYPHDAALTEGSLQGAHVVVLGGDESAVTAALQAAYAPVDAHRPASVTLIHRRDVFTGEPATLQQLDAARESGTIRVLPAQVTGCGTDGSRLNSLHVLTAEGTEISVAADHVLVRLGVSPKMGPIADWGWTLERKQVPVSTETFQSEIPGIFAVGDINFYPGKRKLILSGFHEATLASFAAMAFISPEKKVLLQYTTTSTRLHQLLGVGTQEKS</sequence>
<keyword evidence="4 5" id="KW-0560">Oxidoreductase</keyword>
<dbReference type="HAMAP" id="MF_01685">
    <property type="entry name" value="FENR2"/>
    <property type="match status" value="1"/>
</dbReference>
<evidence type="ECO:0000256" key="5">
    <source>
        <dbReference type="HAMAP-Rule" id="MF_01685"/>
    </source>
</evidence>
<dbReference type="EC" id="1.18.1.2" evidence="5"/>
<dbReference type="SUPFAM" id="SSF51905">
    <property type="entry name" value="FAD/NAD(P)-binding domain"/>
    <property type="match status" value="1"/>
</dbReference>
<feature type="binding site" evidence="5">
    <location>
        <position position="340"/>
    </location>
    <ligand>
        <name>FAD</name>
        <dbReference type="ChEBI" id="CHEBI:57692"/>
    </ligand>
</feature>
<dbReference type="PRINTS" id="PR00469">
    <property type="entry name" value="PNDRDTASEII"/>
</dbReference>
<dbReference type="PRINTS" id="PR00368">
    <property type="entry name" value="FADPNR"/>
</dbReference>
<comment type="caution">
    <text evidence="7">The sequence shown here is derived from an EMBL/GenBank/DDBJ whole genome shotgun (WGS) entry which is preliminary data.</text>
</comment>
<dbReference type="InterPro" id="IPR022890">
    <property type="entry name" value="Fd--NADP_Rdtase_type_2"/>
</dbReference>
<evidence type="ECO:0000313" key="8">
    <source>
        <dbReference type="Proteomes" id="UP001321700"/>
    </source>
</evidence>
<keyword evidence="8" id="KW-1185">Reference proteome</keyword>
<comment type="similarity">
    <text evidence="5">Belongs to the ferredoxin--NADP reductase type 2 family.</text>
</comment>
<keyword evidence="2 5" id="KW-0274">FAD</keyword>
<dbReference type="RefSeq" id="WP_313876094.1">
    <property type="nucleotide sequence ID" value="NZ_JAVBIK010000001.1"/>
</dbReference>
<name>A0ABU3KRY0_9BURK</name>
<feature type="binding site" evidence="5">
    <location>
        <position position="45"/>
    </location>
    <ligand>
        <name>FAD</name>
        <dbReference type="ChEBI" id="CHEBI:57692"/>
    </ligand>
</feature>
<comment type="caution">
    <text evidence="5">Lacks conserved residue(s) required for the propagation of feature annotation.</text>
</comment>
<comment type="catalytic activity">
    <reaction evidence="5">
        <text>2 reduced [2Fe-2S]-[ferredoxin] + NADP(+) + H(+) = 2 oxidized [2Fe-2S]-[ferredoxin] + NADPH</text>
        <dbReference type="Rhea" id="RHEA:20125"/>
        <dbReference type="Rhea" id="RHEA-COMP:10000"/>
        <dbReference type="Rhea" id="RHEA-COMP:10001"/>
        <dbReference type="ChEBI" id="CHEBI:15378"/>
        <dbReference type="ChEBI" id="CHEBI:33737"/>
        <dbReference type="ChEBI" id="CHEBI:33738"/>
        <dbReference type="ChEBI" id="CHEBI:57783"/>
        <dbReference type="ChEBI" id="CHEBI:58349"/>
        <dbReference type="EC" id="1.18.1.2"/>
    </reaction>
</comment>
<evidence type="ECO:0000256" key="4">
    <source>
        <dbReference type="ARBA" id="ARBA00023002"/>
    </source>
</evidence>
<feature type="binding site" evidence="5">
    <location>
        <position position="37"/>
    </location>
    <ligand>
        <name>FAD</name>
        <dbReference type="ChEBI" id="CHEBI:57692"/>
    </ligand>
</feature>
<feature type="binding site" evidence="5">
    <location>
        <position position="50"/>
    </location>
    <ligand>
        <name>FAD</name>
        <dbReference type="ChEBI" id="CHEBI:57692"/>
    </ligand>
</feature>
<gene>
    <name evidence="7" type="ORF">RAE19_17595</name>
</gene>
<feature type="binding site" evidence="5">
    <location>
        <position position="90"/>
    </location>
    <ligand>
        <name>FAD</name>
        <dbReference type="ChEBI" id="CHEBI:57692"/>
    </ligand>
</feature>
<evidence type="ECO:0000256" key="3">
    <source>
        <dbReference type="ARBA" id="ARBA00022857"/>
    </source>
</evidence>
<evidence type="ECO:0000256" key="2">
    <source>
        <dbReference type="ARBA" id="ARBA00022827"/>
    </source>
</evidence>
<protein>
    <recommendedName>
        <fullName evidence="5">Ferredoxin--NADP reductase</fullName>
        <shortName evidence="5">FNR</shortName>
        <shortName evidence="5">Fd-NADP(+) reductase</shortName>
        <ecNumber evidence="5">1.18.1.2</ecNumber>
    </recommendedName>
</protein>
<feature type="binding site" evidence="5">
    <location>
        <position position="125"/>
    </location>
    <ligand>
        <name>FAD</name>
        <dbReference type="ChEBI" id="CHEBI:57692"/>
    </ligand>
</feature>
<feature type="domain" description="FAD/NAD(P)-binding" evidence="6">
    <location>
        <begin position="9"/>
        <end position="301"/>
    </location>
</feature>
<dbReference type="EMBL" id="JAVBIK010000001">
    <property type="protein sequence ID" value="MDT7520501.1"/>
    <property type="molecule type" value="Genomic_DNA"/>
</dbReference>
<dbReference type="InterPro" id="IPR023753">
    <property type="entry name" value="FAD/NAD-binding_dom"/>
</dbReference>
<proteinExistence type="inferred from homology"/>
<evidence type="ECO:0000259" key="6">
    <source>
        <dbReference type="Pfam" id="PF07992"/>
    </source>
</evidence>
<keyword evidence="3 5" id="KW-0521">NADP</keyword>
<dbReference type="Gene3D" id="3.50.50.60">
    <property type="entry name" value="FAD/NAD(P)-binding domain"/>
    <property type="match status" value="2"/>
</dbReference>
<dbReference type="PANTHER" id="PTHR48105">
    <property type="entry name" value="THIOREDOXIN REDUCTASE 1-RELATED-RELATED"/>
    <property type="match status" value="1"/>
</dbReference>
<feature type="binding site" evidence="5">
    <location>
        <position position="299"/>
    </location>
    <ligand>
        <name>FAD</name>
        <dbReference type="ChEBI" id="CHEBI:57692"/>
    </ligand>
</feature>